<reference evidence="1" key="1">
    <citation type="journal article" date="2021" name="Mol. Plant Microbe Interact.">
        <title>Complete Genome Sequence of the Plant-Pathogenic Fungus Colletotrichum lupini.</title>
        <authorList>
            <person name="Baroncelli R."/>
            <person name="Pensec F."/>
            <person name="Da Lio D."/>
            <person name="Boufleur T."/>
            <person name="Vicente I."/>
            <person name="Sarrocco S."/>
            <person name="Picot A."/>
            <person name="Baraldi E."/>
            <person name="Sukno S."/>
            <person name="Thon M."/>
            <person name="Le Floch G."/>
        </authorList>
    </citation>
    <scope>NUCLEOTIDE SEQUENCE</scope>
    <source>
        <strain evidence="1">IMI 504893</strain>
    </source>
</reference>
<dbReference type="EMBL" id="CP019471">
    <property type="protein sequence ID" value="UQC74404.1"/>
    <property type="molecule type" value="Genomic_DNA"/>
</dbReference>
<dbReference type="RefSeq" id="XP_049136054.1">
    <property type="nucleotide sequence ID" value="XM_049280097.1"/>
</dbReference>
<gene>
    <name evidence="1" type="ORF">CLUP02_01054</name>
</gene>
<proteinExistence type="predicted"/>
<evidence type="ECO:0000313" key="2">
    <source>
        <dbReference type="Proteomes" id="UP000830671"/>
    </source>
</evidence>
<dbReference type="AlphaFoldDB" id="A0A9Q8SBM6"/>
<organism evidence="1 2">
    <name type="scientific">Colletotrichum lupini</name>
    <dbReference type="NCBI Taxonomy" id="145971"/>
    <lineage>
        <taxon>Eukaryota</taxon>
        <taxon>Fungi</taxon>
        <taxon>Dikarya</taxon>
        <taxon>Ascomycota</taxon>
        <taxon>Pezizomycotina</taxon>
        <taxon>Sordariomycetes</taxon>
        <taxon>Hypocreomycetidae</taxon>
        <taxon>Glomerellales</taxon>
        <taxon>Glomerellaceae</taxon>
        <taxon>Colletotrichum</taxon>
        <taxon>Colletotrichum acutatum species complex</taxon>
    </lineage>
</organism>
<keyword evidence="2" id="KW-1185">Reference proteome</keyword>
<dbReference type="Proteomes" id="UP000830671">
    <property type="component" value="Chromosome 1"/>
</dbReference>
<sequence length="85" mass="9594">MTDHHRPTLPCQPLIFRALWSRLAVVNSTPLPDLDITLPAHRVTIFATRDGYGYIQSDNGLSGARLDNNDVMLQLIAYWLNPTHP</sequence>
<name>A0A9Q8SBM6_9PEZI</name>
<protein>
    <submittedName>
        <fullName evidence="1">Uncharacterized protein</fullName>
    </submittedName>
</protein>
<evidence type="ECO:0000313" key="1">
    <source>
        <dbReference type="EMBL" id="UQC74404.1"/>
    </source>
</evidence>
<dbReference type="KEGG" id="clup:CLUP02_01054"/>
<accession>A0A9Q8SBM6</accession>
<dbReference type="GeneID" id="73335107"/>